<accession>A0A1H7ZLL8</accession>
<evidence type="ECO:0000256" key="8">
    <source>
        <dbReference type="SAM" id="MobiDB-lite"/>
    </source>
</evidence>
<keyword evidence="4" id="KW-0677">Repeat</keyword>
<sequence length="582" mass="64957">MTKLHKKQQISSFDQLPKTPTGITGLDEITGGGLPKGRPTLICGEAGCGKTLMSLEFIIRGATEFNEPGVFMAFEEKADELAANVASLGFDLRKLQDDKKIRLDHVHIDRSEIEETGEYDLEGLFIRLGYAIDSIGAKRVVLDTLENLFSGLSNQVILRAELRRLFNFLKDKGVTAIITGEKGEGGALTRQGLEEYVSDCVILLDHRVINQISTRRLRVVKYRGSQHGTNEYPFLIDEEGISVLPVTSLKLEKEVSSKRISSGIPSLDSMFGGKGFFEGSSILVSGTAGTGKTSIAASFANEVCRNKKKCLYFAFEESPKQILRNMKSINIDLQKYVDSGLLEFHASRPTLYGLEMHLVAIYKIIKRFKPAAVILDPITNLITVGSVSEVKSMLIRLIDFLQDEQITVMFTALSLNTVVSEQTDEGVSSLVDTWLLVRDIESNGERNRGLYIMKSRGMSHSNQVREFTITDNGLNLVDVYLGPEGVLTGSAREAQKLKEKTGVALRDFAVSRKDKEILRRRMMLESKIASLQAEFESAEEELNKMYLEDELKQEIIEKNRQQITDIRRGNVNPPKSKSKNKK</sequence>
<dbReference type="PIRSF" id="PIRSF039117">
    <property type="entry name" value="KaiC"/>
    <property type="match status" value="1"/>
</dbReference>
<dbReference type="GO" id="GO:0005524">
    <property type="term" value="F:ATP binding"/>
    <property type="evidence" value="ECO:0007669"/>
    <property type="project" value="InterPro"/>
</dbReference>
<evidence type="ECO:0000256" key="7">
    <source>
        <dbReference type="SAM" id="Coils"/>
    </source>
</evidence>
<dbReference type="SUPFAM" id="SSF52540">
    <property type="entry name" value="P-loop containing nucleoside triphosphate hydrolases"/>
    <property type="match status" value="2"/>
</dbReference>
<organism evidence="10 11">
    <name type="scientific">Mucilaginibacter gossypiicola</name>
    <dbReference type="NCBI Taxonomy" id="551995"/>
    <lineage>
        <taxon>Bacteria</taxon>
        <taxon>Pseudomonadati</taxon>
        <taxon>Bacteroidota</taxon>
        <taxon>Sphingobacteriia</taxon>
        <taxon>Sphingobacteriales</taxon>
        <taxon>Sphingobacteriaceae</taxon>
        <taxon>Mucilaginibacter</taxon>
    </lineage>
</organism>
<keyword evidence="3" id="KW-0808">Transferase</keyword>
<dbReference type="PROSITE" id="PS51146">
    <property type="entry name" value="KAIC"/>
    <property type="match status" value="2"/>
</dbReference>
<keyword evidence="11" id="KW-1185">Reference proteome</keyword>
<dbReference type="OrthoDB" id="9783783at2"/>
<feature type="domain" description="KaiC" evidence="9">
    <location>
        <begin position="17"/>
        <end position="257"/>
    </location>
</feature>
<name>A0A1H7ZLL8_9SPHI</name>
<dbReference type="PANTHER" id="PTHR42926:SF1">
    <property type="entry name" value="CIRCADIAN CLOCK OSCILLATOR PROTEIN KAIC 1"/>
    <property type="match status" value="1"/>
</dbReference>
<dbReference type="RefSeq" id="WP_091206142.1">
    <property type="nucleotide sequence ID" value="NZ_FOCL01000001.1"/>
</dbReference>
<reference evidence="11" key="1">
    <citation type="submission" date="2016-10" db="EMBL/GenBank/DDBJ databases">
        <authorList>
            <person name="Varghese N."/>
            <person name="Submissions S."/>
        </authorList>
    </citation>
    <scope>NUCLEOTIDE SEQUENCE [LARGE SCALE GENOMIC DNA]</scope>
    <source>
        <strain evidence="11">Gh-48</strain>
    </source>
</reference>
<dbReference type="Gene3D" id="3.40.50.300">
    <property type="entry name" value="P-loop containing nucleotide triphosphate hydrolases"/>
    <property type="match status" value="2"/>
</dbReference>
<evidence type="ECO:0000259" key="9">
    <source>
        <dbReference type="PROSITE" id="PS51146"/>
    </source>
</evidence>
<dbReference type="STRING" id="551995.SAMN05192574_10199"/>
<dbReference type="EMBL" id="FOCL01000001">
    <property type="protein sequence ID" value="SEM59141.1"/>
    <property type="molecule type" value="Genomic_DNA"/>
</dbReference>
<dbReference type="Pfam" id="PF06745">
    <property type="entry name" value="ATPase"/>
    <property type="match status" value="2"/>
</dbReference>
<dbReference type="InterPro" id="IPR047222">
    <property type="entry name" value="KaiC_C"/>
</dbReference>
<evidence type="ECO:0000256" key="3">
    <source>
        <dbReference type="ARBA" id="ARBA00022679"/>
    </source>
</evidence>
<dbReference type="InterPro" id="IPR003593">
    <property type="entry name" value="AAA+_ATPase"/>
</dbReference>
<dbReference type="SMART" id="SM00382">
    <property type="entry name" value="AAA"/>
    <property type="match status" value="2"/>
</dbReference>
<dbReference type="InterPro" id="IPR030665">
    <property type="entry name" value="KaiC"/>
</dbReference>
<dbReference type="CDD" id="cd19484">
    <property type="entry name" value="KaiC_C"/>
    <property type="match status" value="1"/>
</dbReference>
<dbReference type="GO" id="GO:0004674">
    <property type="term" value="F:protein serine/threonine kinase activity"/>
    <property type="evidence" value="ECO:0007669"/>
    <property type="project" value="UniProtKB-EC"/>
</dbReference>
<dbReference type="InterPro" id="IPR014774">
    <property type="entry name" value="KaiC-like_dom"/>
</dbReference>
<dbReference type="InterPro" id="IPR051347">
    <property type="entry name" value="Circadian_clock_KaiC-rel"/>
</dbReference>
<dbReference type="EC" id="2.7.11.1" evidence="1"/>
<dbReference type="CDD" id="cd19485">
    <property type="entry name" value="KaiC-N"/>
    <property type="match status" value="1"/>
</dbReference>
<keyword evidence="2" id="KW-0597">Phosphoprotein</keyword>
<evidence type="ECO:0000313" key="10">
    <source>
        <dbReference type="EMBL" id="SEM59141.1"/>
    </source>
</evidence>
<dbReference type="InterPro" id="IPR047221">
    <property type="entry name" value="KaiC_N"/>
</dbReference>
<dbReference type="Proteomes" id="UP000198942">
    <property type="component" value="Unassembled WGS sequence"/>
</dbReference>
<dbReference type="AlphaFoldDB" id="A0A1H7ZLL8"/>
<dbReference type="InterPro" id="IPR027417">
    <property type="entry name" value="P-loop_NTPase"/>
</dbReference>
<evidence type="ECO:0000256" key="4">
    <source>
        <dbReference type="ARBA" id="ARBA00022737"/>
    </source>
</evidence>
<keyword evidence="5" id="KW-0418">Kinase</keyword>
<dbReference type="NCBIfam" id="NF006799">
    <property type="entry name" value="PRK09302.1"/>
    <property type="match status" value="1"/>
</dbReference>
<dbReference type="PANTHER" id="PTHR42926">
    <property type="match status" value="1"/>
</dbReference>
<dbReference type="PRINTS" id="PR01874">
    <property type="entry name" value="DNAREPAIRADA"/>
</dbReference>
<keyword evidence="6" id="KW-0378">Hydrolase</keyword>
<proteinExistence type="predicted"/>
<feature type="region of interest" description="Disordered" evidence="8">
    <location>
        <begin position="562"/>
        <end position="582"/>
    </location>
</feature>
<dbReference type="InterPro" id="IPR010624">
    <property type="entry name" value="KaiC_dom"/>
</dbReference>
<feature type="coiled-coil region" evidence="7">
    <location>
        <begin position="521"/>
        <end position="548"/>
    </location>
</feature>
<keyword evidence="7" id="KW-0175">Coiled coil</keyword>
<evidence type="ECO:0000256" key="1">
    <source>
        <dbReference type="ARBA" id="ARBA00012513"/>
    </source>
</evidence>
<evidence type="ECO:0000313" key="11">
    <source>
        <dbReference type="Proteomes" id="UP000198942"/>
    </source>
</evidence>
<feature type="domain" description="KaiC" evidence="9">
    <location>
        <begin position="258"/>
        <end position="490"/>
    </location>
</feature>
<dbReference type="GO" id="GO:0016787">
    <property type="term" value="F:hydrolase activity"/>
    <property type="evidence" value="ECO:0007669"/>
    <property type="project" value="UniProtKB-KW"/>
</dbReference>
<protein>
    <recommendedName>
        <fullName evidence="1">non-specific serine/threonine protein kinase</fullName>
        <ecNumber evidence="1">2.7.11.1</ecNumber>
    </recommendedName>
</protein>
<feature type="region of interest" description="Disordered" evidence="8">
    <location>
        <begin position="1"/>
        <end position="31"/>
    </location>
</feature>
<evidence type="ECO:0000256" key="5">
    <source>
        <dbReference type="ARBA" id="ARBA00022777"/>
    </source>
</evidence>
<gene>
    <name evidence="10" type="ORF">SAMN05192574_10199</name>
</gene>
<evidence type="ECO:0000256" key="2">
    <source>
        <dbReference type="ARBA" id="ARBA00022553"/>
    </source>
</evidence>
<evidence type="ECO:0000256" key="6">
    <source>
        <dbReference type="ARBA" id="ARBA00022801"/>
    </source>
</evidence>